<dbReference type="AlphaFoldDB" id="A0A061GSJ3"/>
<evidence type="ECO:0000313" key="2">
    <source>
        <dbReference type="EMBL" id="EOY32805.1"/>
    </source>
</evidence>
<accession>A0A061GSJ3</accession>
<dbReference type="PANTHER" id="PTHR33286">
    <property type="entry name" value="BIFUNCTIONAL INHIBITOR/LIPID-TRANSFER PROTEIN/SEED STORAGE 2S ALBUMIN SUPERFAMILY PROTEIN"/>
    <property type="match status" value="1"/>
</dbReference>
<dbReference type="InParanoid" id="A0A061GSJ3"/>
<dbReference type="eggNOG" id="ENOG502R1HP">
    <property type="taxonomic scope" value="Eukaryota"/>
</dbReference>
<name>A0A061GSJ3_THECC</name>
<sequence>MASCTTKCMALIMGAFFGYLNFIEKDKPRVAASAECYGALNSIGMKCTCKLITKEIEQTISMEKLIYVAGACGQQLPQRTQCGSMTVFH</sequence>
<gene>
    <name evidence="2" type="ORF">TCM_040832</name>
</gene>
<protein>
    <submittedName>
        <fullName evidence="2">Bifunctional inhibitor/lipid-transfer protein/seed storage 2S albumin superfamily protein, putative</fullName>
    </submittedName>
</protein>
<evidence type="ECO:0000259" key="1">
    <source>
        <dbReference type="Pfam" id="PF14368"/>
    </source>
</evidence>
<proteinExistence type="predicted"/>
<dbReference type="Proteomes" id="UP000026915">
    <property type="component" value="Chromosome 9"/>
</dbReference>
<dbReference type="Gene3D" id="1.10.110.10">
    <property type="entry name" value="Plant lipid-transfer and hydrophobic proteins"/>
    <property type="match status" value="1"/>
</dbReference>
<dbReference type="Gramene" id="EOY32805">
    <property type="protein sequence ID" value="EOY32805"/>
    <property type="gene ID" value="TCM_040832"/>
</dbReference>
<dbReference type="InterPro" id="IPR036312">
    <property type="entry name" value="Bifun_inhib/LTP/seed_sf"/>
</dbReference>
<evidence type="ECO:0000313" key="3">
    <source>
        <dbReference type="Proteomes" id="UP000026915"/>
    </source>
</evidence>
<dbReference type="HOGENOM" id="CLU_141918_3_0_1"/>
<dbReference type="Pfam" id="PF14368">
    <property type="entry name" value="LTP_2"/>
    <property type="match status" value="1"/>
</dbReference>
<organism evidence="2 3">
    <name type="scientific">Theobroma cacao</name>
    <name type="common">Cacao</name>
    <name type="synonym">Cocoa</name>
    <dbReference type="NCBI Taxonomy" id="3641"/>
    <lineage>
        <taxon>Eukaryota</taxon>
        <taxon>Viridiplantae</taxon>
        <taxon>Streptophyta</taxon>
        <taxon>Embryophyta</taxon>
        <taxon>Tracheophyta</taxon>
        <taxon>Spermatophyta</taxon>
        <taxon>Magnoliopsida</taxon>
        <taxon>eudicotyledons</taxon>
        <taxon>Gunneridae</taxon>
        <taxon>Pentapetalae</taxon>
        <taxon>rosids</taxon>
        <taxon>malvids</taxon>
        <taxon>Malvales</taxon>
        <taxon>Malvaceae</taxon>
        <taxon>Byttnerioideae</taxon>
        <taxon>Theobroma</taxon>
    </lineage>
</organism>
<reference evidence="2 3" key="1">
    <citation type="journal article" date="2013" name="Genome Biol.">
        <title>The genome sequence of the most widely cultivated cacao type and its use to identify candidate genes regulating pod color.</title>
        <authorList>
            <person name="Motamayor J.C."/>
            <person name="Mockaitis K."/>
            <person name="Schmutz J."/>
            <person name="Haiminen N."/>
            <person name="Iii D.L."/>
            <person name="Cornejo O."/>
            <person name="Findley S.D."/>
            <person name="Zheng P."/>
            <person name="Utro F."/>
            <person name="Royaert S."/>
            <person name="Saski C."/>
            <person name="Jenkins J."/>
            <person name="Podicheti R."/>
            <person name="Zhao M."/>
            <person name="Scheffler B.E."/>
            <person name="Stack J.C."/>
            <person name="Feltus F.A."/>
            <person name="Mustiga G.M."/>
            <person name="Amores F."/>
            <person name="Phillips W."/>
            <person name="Marelli J.P."/>
            <person name="May G.D."/>
            <person name="Shapiro H."/>
            <person name="Ma J."/>
            <person name="Bustamante C.D."/>
            <person name="Schnell R.J."/>
            <person name="Main D."/>
            <person name="Gilbert D."/>
            <person name="Parida L."/>
            <person name="Kuhn D.N."/>
        </authorList>
    </citation>
    <scope>NUCLEOTIDE SEQUENCE [LARGE SCALE GENOMIC DNA]</scope>
    <source>
        <strain evidence="3">cv. Matina 1-6</strain>
    </source>
</reference>
<dbReference type="InterPro" id="IPR016140">
    <property type="entry name" value="Bifunc_inhib/LTP/seed_store"/>
</dbReference>
<dbReference type="EMBL" id="CM001887">
    <property type="protein sequence ID" value="EOY32805.1"/>
    <property type="molecule type" value="Genomic_DNA"/>
</dbReference>
<dbReference type="PANTHER" id="PTHR33286:SF54">
    <property type="entry name" value="BIFUNCTIONAL INHIBITOR_LIPID-TRANSFER PROTEIN_SEED STORAGE 2S ALBUMIN SUPERFAMILY PROTEIN"/>
    <property type="match status" value="1"/>
</dbReference>
<feature type="domain" description="Bifunctional inhibitor/plant lipid transfer protein/seed storage helical" evidence="1">
    <location>
        <begin position="5"/>
        <end position="82"/>
    </location>
</feature>
<keyword evidence="3" id="KW-1185">Reference proteome</keyword>